<proteinExistence type="predicted"/>
<dbReference type="NCBIfam" id="NF007971">
    <property type="entry name" value="PRK10695.1"/>
    <property type="match status" value="1"/>
</dbReference>
<dbReference type="InterPro" id="IPR021730">
    <property type="entry name" value="YdbH"/>
</dbReference>
<sequence length="881" mass="97521">MRGKYSAALALLLLCILLPLTLLLTLGHWLPGLAGIWLPAGTRIAIDARPRISLHALRIPDIRYQVGECTLAHVRDVTLSHPSRWSLHAAAVTLDTTCLAGLPPGAPSPGAPRTLAEWQQMLPRSWVTIDNLTLAPWQQYAGGLHLALSQEKQQLRYQGKLVDLSATLTGQALSVEHFTLQLFEGQKPLALVGKFTMPVVPDGLPVAGESHAQLYLPQQPGLVNVELNWQENSGQLVLDNEQQPQPLLDLPWSITREQLRISDGRWFWPYEGFPLSGRVGVTVDNWQQGLEQAKISGRLNVLTQGEAGKGNVVLTFGPGKLSMVNSAMPVQLTGEAKHDDLTLYATLFTSLLGPLNDPQLQFGPGSLLRSRGRLVEDLNIDQVRWPLAGVKVSRKGVDGRLQAILQAHENQLGAFELHLDGKAQDFLPDAGLWQWRYWGKGRFTPMNANWDVTGTGQWKDNTIELSRLSTGFNQLQYGTMQVAAPRLVLEKPVRWVRDPRAPSFAGALSLDAGQTTLSGGSYLPPSTLKFSVNGTDPTAFQFKGDLHAGEIGPVRVNGRWDGVRLRAEAWWPRQPLKVFQPLLPKESKIRLDEGTFNAQVAFSAAPDQGFEAGGHGVVKNGNVWTPDNQVSGIDFILPFRYQDGIWDLGTRGPVRLRIAEINSQAKASNVTADLQGHYPWDEAHPLILSDVSVDVLGGQLKMLQLRMPQHDPALLRVENISTSELITAINPKQFAMSGRVNGALPIWLNHPQWIIKDGWLSNPGPLTFRMDKDMADAMVRDNFAAGAAINWLRYLEISRSWTDVSLSNLGELRMKSAITGVSQVDGKRSTVRLNYQHQENLFTLWRSLRFGDNLQSWLEQHMALPVARCQPSGTVCKEHQQ</sequence>
<dbReference type="AlphaFoldDB" id="I2B958"/>
<dbReference type="EMBL" id="CP001560">
    <property type="protein sequence ID" value="AFJ47062.1"/>
    <property type="molecule type" value="Genomic_DNA"/>
</dbReference>
<dbReference type="Pfam" id="PF11739">
    <property type="entry name" value="YdbH-like"/>
    <property type="match status" value="1"/>
</dbReference>
<dbReference type="OrthoDB" id="5596796at2"/>
<keyword evidence="2" id="KW-1185">Reference proteome</keyword>
<evidence type="ECO:0000313" key="2">
    <source>
        <dbReference type="Proteomes" id="UP000001955"/>
    </source>
</evidence>
<protein>
    <submittedName>
        <fullName evidence="1">Conserved hypothetical membrane protein</fullName>
    </submittedName>
</protein>
<accession>K6URG4</accession>
<dbReference type="STRING" id="630626.EBL_c19700"/>
<organism evidence="1 2">
    <name type="scientific">Shimwellia blattae (strain ATCC 29907 / DSM 4481 / JCM 1650 / NBRC 105725 / CDC 9005-74)</name>
    <name type="common">Escherichia blattae</name>
    <dbReference type="NCBI Taxonomy" id="630626"/>
    <lineage>
        <taxon>Bacteria</taxon>
        <taxon>Pseudomonadati</taxon>
        <taxon>Pseudomonadota</taxon>
        <taxon>Gammaproteobacteria</taxon>
        <taxon>Enterobacterales</taxon>
        <taxon>Enterobacteriaceae</taxon>
        <taxon>Shimwellia</taxon>
    </lineage>
</organism>
<dbReference type="eggNOG" id="COG2911">
    <property type="taxonomic scope" value="Bacteria"/>
</dbReference>
<dbReference type="PATRIC" id="fig|630626.3.peg.1914"/>
<dbReference type="HOGENOM" id="CLU_016453_0_0_6"/>
<dbReference type="KEGG" id="ebt:EBL_c19700"/>
<reference evidence="1 2" key="1">
    <citation type="journal article" date="2012" name="J. Bacteriol.">
        <title>Complete genome sequence of the B12-producing Shimwellia blattae strain DSM 4481, isolated from a cockroach.</title>
        <authorList>
            <person name="Brzuszkiewicz E."/>
            <person name="Waschkowitz T."/>
            <person name="Wiezer A."/>
            <person name="Daniel R."/>
        </authorList>
    </citation>
    <scope>NUCLEOTIDE SEQUENCE [LARGE SCALE GENOMIC DNA]</scope>
    <source>
        <strain evidence="2">ATCC 29907 / DSM 4481 / JCM 1650 / NBRC 105725 / CDC 9005-74</strain>
    </source>
</reference>
<accession>I2B958</accession>
<evidence type="ECO:0000313" key="1">
    <source>
        <dbReference type="EMBL" id="AFJ47062.1"/>
    </source>
</evidence>
<name>I2B958_SHIBC</name>
<dbReference type="RefSeq" id="WP_002440932.1">
    <property type="nucleotide sequence ID" value="NC_017910.1"/>
</dbReference>
<dbReference type="Proteomes" id="UP000001955">
    <property type="component" value="Chromosome"/>
</dbReference>
<gene>
    <name evidence="1" type="primary">ydbH</name>
    <name evidence="1" type="ordered locus">EBL_c19700</name>
</gene>